<feature type="compositionally biased region" description="Polar residues" evidence="1">
    <location>
        <begin position="108"/>
        <end position="120"/>
    </location>
</feature>
<dbReference type="Proteomes" id="UP000325081">
    <property type="component" value="Unassembled WGS sequence"/>
</dbReference>
<protein>
    <submittedName>
        <fullName evidence="2">Uncharacterized protein</fullName>
    </submittedName>
</protein>
<proteinExistence type="predicted"/>
<dbReference type="EMBL" id="BKCP01005628">
    <property type="protein sequence ID" value="GER39382.1"/>
    <property type="molecule type" value="Genomic_DNA"/>
</dbReference>
<comment type="caution">
    <text evidence="2">The sequence shown here is derived from an EMBL/GenBank/DDBJ whole genome shotgun (WGS) entry which is preliminary data.</text>
</comment>
<evidence type="ECO:0000313" key="2">
    <source>
        <dbReference type="EMBL" id="GER39382.1"/>
    </source>
</evidence>
<keyword evidence="3" id="KW-1185">Reference proteome</keyword>
<feature type="region of interest" description="Disordered" evidence="1">
    <location>
        <begin position="1"/>
        <end position="120"/>
    </location>
</feature>
<feature type="compositionally biased region" description="Basic and acidic residues" evidence="1">
    <location>
        <begin position="25"/>
        <end position="37"/>
    </location>
</feature>
<organism evidence="2 3">
    <name type="scientific">Striga asiatica</name>
    <name type="common">Asiatic witchweed</name>
    <name type="synonym">Buchnera asiatica</name>
    <dbReference type="NCBI Taxonomy" id="4170"/>
    <lineage>
        <taxon>Eukaryota</taxon>
        <taxon>Viridiplantae</taxon>
        <taxon>Streptophyta</taxon>
        <taxon>Embryophyta</taxon>
        <taxon>Tracheophyta</taxon>
        <taxon>Spermatophyta</taxon>
        <taxon>Magnoliopsida</taxon>
        <taxon>eudicotyledons</taxon>
        <taxon>Gunneridae</taxon>
        <taxon>Pentapetalae</taxon>
        <taxon>asterids</taxon>
        <taxon>lamiids</taxon>
        <taxon>Lamiales</taxon>
        <taxon>Orobanchaceae</taxon>
        <taxon>Buchnereae</taxon>
        <taxon>Striga</taxon>
    </lineage>
</organism>
<evidence type="ECO:0000313" key="3">
    <source>
        <dbReference type="Proteomes" id="UP000325081"/>
    </source>
</evidence>
<evidence type="ECO:0000256" key="1">
    <source>
        <dbReference type="SAM" id="MobiDB-lite"/>
    </source>
</evidence>
<name>A0A5A7Q3J6_STRAF</name>
<sequence>MLPNPVLPKTKPSTRVQLPAGASEKAAEPRGGRRRQEILQIPPRLKRSASSASAMMRNVRPRPNPSVARRNPIAISIRTTMSRPFPSLGLSHKSPNQSPNPPPNPSPRSKTSATSTSSGESLKVNVVQHLEAWINLAYGDRTDKDAFCTCNILIGPVFLDTPTKTTKDMKLALHDEDE</sequence>
<accession>A0A5A7Q3J6</accession>
<dbReference type="AlphaFoldDB" id="A0A5A7Q3J6"/>
<reference evidence="3" key="1">
    <citation type="journal article" date="2019" name="Curr. Biol.">
        <title>Genome Sequence of Striga asiatica Provides Insight into the Evolution of Plant Parasitism.</title>
        <authorList>
            <person name="Yoshida S."/>
            <person name="Kim S."/>
            <person name="Wafula E.K."/>
            <person name="Tanskanen J."/>
            <person name="Kim Y.M."/>
            <person name="Honaas L."/>
            <person name="Yang Z."/>
            <person name="Spallek T."/>
            <person name="Conn C.E."/>
            <person name="Ichihashi Y."/>
            <person name="Cheong K."/>
            <person name="Cui S."/>
            <person name="Der J.P."/>
            <person name="Gundlach H."/>
            <person name="Jiao Y."/>
            <person name="Hori C."/>
            <person name="Ishida J.K."/>
            <person name="Kasahara H."/>
            <person name="Kiba T."/>
            <person name="Kim M.S."/>
            <person name="Koo N."/>
            <person name="Laohavisit A."/>
            <person name="Lee Y.H."/>
            <person name="Lumba S."/>
            <person name="McCourt P."/>
            <person name="Mortimer J.C."/>
            <person name="Mutuku J.M."/>
            <person name="Nomura T."/>
            <person name="Sasaki-Sekimoto Y."/>
            <person name="Seto Y."/>
            <person name="Wang Y."/>
            <person name="Wakatake T."/>
            <person name="Sakakibara H."/>
            <person name="Demura T."/>
            <person name="Yamaguchi S."/>
            <person name="Yoneyama K."/>
            <person name="Manabe R.I."/>
            <person name="Nelson D.C."/>
            <person name="Schulman A.H."/>
            <person name="Timko M.P."/>
            <person name="dePamphilis C.W."/>
            <person name="Choi D."/>
            <person name="Shirasu K."/>
        </authorList>
    </citation>
    <scope>NUCLEOTIDE SEQUENCE [LARGE SCALE GENOMIC DNA]</scope>
    <source>
        <strain evidence="3">cv. UVA1</strain>
    </source>
</reference>
<gene>
    <name evidence="2" type="ORF">STAS_16002</name>
</gene>